<organism evidence="1 2">
    <name type="scientific">Microbacterium lacticum</name>
    <dbReference type="NCBI Taxonomy" id="33885"/>
    <lineage>
        <taxon>Bacteria</taxon>
        <taxon>Bacillati</taxon>
        <taxon>Actinomycetota</taxon>
        <taxon>Actinomycetes</taxon>
        <taxon>Micrococcales</taxon>
        <taxon>Microbacteriaceae</taxon>
        <taxon>Microbacterium</taxon>
    </lineage>
</organism>
<proteinExistence type="predicted"/>
<dbReference type="AlphaFoldDB" id="A0A4Y3USY3"/>
<keyword evidence="2" id="KW-1185">Reference proteome</keyword>
<gene>
    <name evidence="1" type="ORF">FHX68_2113</name>
</gene>
<evidence type="ECO:0000313" key="2">
    <source>
        <dbReference type="Proteomes" id="UP000319804"/>
    </source>
</evidence>
<accession>A0A4Y3USY3</accession>
<reference evidence="1 2" key="1">
    <citation type="submission" date="2019-06" db="EMBL/GenBank/DDBJ databases">
        <title>Sequencing the genomes of 1000 actinobacteria strains.</title>
        <authorList>
            <person name="Klenk H.-P."/>
        </authorList>
    </citation>
    <scope>NUCLEOTIDE SEQUENCE [LARGE SCALE GENOMIC DNA]</scope>
    <source>
        <strain evidence="1 2">DSM 20427</strain>
    </source>
</reference>
<comment type="caution">
    <text evidence="1">The sequence shown here is derived from an EMBL/GenBank/DDBJ whole genome shotgun (WGS) entry which is preliminary data.</text>
</comment>
<name>A0A4Y3USY3_9MICO</name>
<protein>
    <submittedName>
        <fullName evidence="1">Uncharacterized protein</fullName>
    </submittedName>
</protein>
<sequence>MPYSDRVGKNLNQLQIPAPVAGLLANLTRVQTDPAADFERSVPPRWTPTATDLPEDTTEEWLQRVAGVSTELADRSADVRALLTAYSQVVADPRPELSMLAKWQRVSPSALRHRYNEQHVQSVRELLKPEPLIDIVLEPFIAVVDSDFKGISPELDEQLSLRTRMRSIVSDEFVALFGENAPKQMGFVRNPADERITRPIDDLSGFMSTALKRREPDLLPVFDAWHERFETRPIKPEDVKAKATRVRRSSA</sequence>
<evidence type="ECO:0000313" key="1">
    <source>
        <dbReference type="EMBL" id="TQM98088.1"/>
    </source>
</evidence>
<dbReference type="Proteomes" id="UP000319804">
    <property type="component" value="Unassembled WGS sequence"/>
</dbReference>
<dbReference type="EMBL" id="VFPS01000003">
    <property type="protein sequence ID" value="TQM98088.1"/>
    <property type="molecule type" value="Genomic_DNA"/>
</dbReference>